<evidence type="ECO:0000313" key="3">
    <source>
        <dbReference type="Proteomes" id="UP000324222"/>
    </source>
</evidence>
<organism evidence="2 3">
    <name type="scientific">Portunus trituberculatus</name>
    <name type="common">Swimming crab</name>
    <name type="synonym">Neptunus trituberculatus</name>
    <dbReference type="NCBI Taxonomy" id="210409"/>
    <lineage>
        <taxon>Eukaryota</taxon>
        <taxon>Metazoa</taxon>
        <taxon>Ecdysozoa</taxon>
        <taxon>Arthropoda</taxon>
        <taxon>Crustacea</taxon>
        <taxon>Multicrustacea</taxon>
        <taxon>Malacostraca</taxon>
        <taxon>Eumalacostraca</taxon>
        <taxon>Eucarida</taxon>
        <taxon>Decapoda</taxon>
        <taxon>Pleocyemata</taxon>
        <taxon>Brachyura</taxon>
        <taxon>Eubrachyura</taxon>
        <taxon>Portunoidea</taxon>
        <taxon>Portunidae</taxon>
        <taxon>Portuninae</taxon>
        <taxon>Portunus</taxon>
    </lineage>
</organism>
<gene>
    <name evidence="2" type="ORF">E2C01_037247</name>
</gene>
<name>A0A5B7FDH3_PORTR</name>
<evidence type="ECO:0000256" key="1">
    <source>
        <dbReference type="SAM" id="MobiDB-lite"/>
    </source>
</evidence>
<feature type="region of interest" description="Disordered" evidence="1">
    <location>
        <begin position="164"/>
        <end position="183"/>
    </location>
</feature>
<accession>A0A5B7FDH3</accession>
<proteinExistence type="predicted"/>
<keyword evidence="3" id="KW-1185">Reference proteome</keyword>
<comment type="caution">
    <text evidence="2">The sequence shown here is derived from an EMBL/GenBank/DDBJ whole genome shotgun (WGS) entry which is preliminary data.</text>
</comment>
<sequence>MPRLRVASDSEVAALIWNVAVTLPGREVTHLSTLAFLNTSSLREGAQELCRYFAFLPRTLKTGYAPSARVPGECPVVSAPPYKLVPQVVVVVVVVSAPPQLSPGRVGAACWFTRPTGHRCSSGRPDTRHQLSCLPAAVSCLCPTCYHEAITSMNRPWTRRMLQGEGRGAVSSAMREPRAKGRG</sequence>
<dbReference type="Proteomes" id="UP000324222">
    <property type="component" value="Unassembled WGS sequence"/>
</dbReference>
<reference evidence="2 3" key="1">
    <citation type="submission" date="2019-05" db="EMBL/GenBank/DDBJ databases">
        <title>Another draft genome of Portunus trituberculatus and its Hox gene families provides insights of decapod evolution.</title>
        <authorList>
            <person name="Jeong J.-H."/>
            <person name="Song I."/>
            <person name="Kim S."/>
            <person name="Choi T."/>
            <person name="Kim D."/>
            <person name="Ryu S."/>
            <person name="Kim W."/>
        </authorList>
    </citation>
    <scope>NUCLEOTIDE SEQUENCE [LARGE SCALE GENOMIC DNA]</scope>
    <source>
        <tissue evidence="2">Muscle</tissue>
    </source>
</reference>
<dbReference type="EMBL" id="VSRR010005904">
    <property type="protein sequence ID" value="MPC43597.1"/>
    <property type="molecule type" value="Genomic_DNA"/>
</dbReference>
<evidence type="ECO:0000313" key="2">
    <source>
        <dbReference type="EMBL" id="MPC43597.1"/>
    </source>
</evidence>
<dbReference type="AlphaFoldDB" id="A0A5B7FDH3"/>
<protein>
    <submittedName>
        <fullName evidence="2">Uncharacterized protein</fullName>
    </submittedName>
</protein>